<evidence type="ECO:0000259" key="2">
    <source>
        <dbReference type="Pfam" id="PF01557"/>
    </source>
</evidence>
<evidence type="ECO:0000313" key="4">
    <source>
        <dbReference type="Proteomes" id="UP000807370"/>
    </source>
</evidence>
<dbReference type="InterPro" id="IPR036663">
    <property type="entry name" value="Fumarylacetoacetase_C_sf"/>
</dbReference>
<dbReference type="EMBL" id="JACCHP010000026">
    <property type="protein sequence ID" value="MBH5402125.1"/>
    <property type="molecule type" value="Genomic_DNA"/>
</dbReference>
<feature type="domain" description="Fumarylacetoacetase-like C-terminal" evidence="2">
    <location>
        <begin position="56"/>
        <end position="208"/>
    </location>
</feature>
<protein>
    <recommendedName>
        <fullName evidence="2">Fumarylacetoacetase-like C-terminal domain-containing protein</fullName>
    </recommendedName>
</protein>
<organism evidence="3 4">
    <name type="scientific">Bradyrhizobium agreste</name>
    <dbReference type="NCBI Taxonomy" id="2751811"/>
    <lineage>
        <taxon>Bacteria</taxon>
        <taxon>Pseudomonadati</taxon>
        <taxon>Pseudomonadota</taxon>
        <taxon>Alphaproteobacteria</taxon>
        <taxon>Hyphomicrobiales</taxon>
        <taxon>Nitrobacteraceae</taxon>
        <taxon>Bradyrhizobium</taxon>
    </lineage>
</organism>
<sequence>MEEAYRVQRAAIEAWGDEIAGWKVGATSYEIQKLFGITECVYGPVFKKSVFSSPARLPAADFQHLLLESEFAFRFGRDLAARSTPYALQEVLDSVDVLFPAFEIVSPRFPRLTIDDIPQLVADFCANGGAILGSPFTSWKGHDLSSHRVELRIGGKLRQAGTGASVIGNPLNALEWLVNVLSAQGVSIGRGQFVMTGTTTGLHAPTRDQSAMADFGKFGKVEVVFT</sequence>
<dbReference type="Pfam" id="PF01557">
    <property type="entry name" value="FAA_hydrolase"/>
    <property type="match status" value="1"/>
</dbReference>
<dbReference type="PANTHER" id="PTHR30143">
    <property type="entry name" value="ACID HYDRATASE"/>
    <property type="match status" value="1"/>
</dbReference>
<keyword evidence="4" id="KW-1185">Reference proteome</keyword>
<name>A0ABS0PYH2_9BRAD</name>
<proteinExistence type="predicted"/>
<keyword evidence="1" id="KW-0456">Lyase</keyword>
<reference evidence="3 4" key="1">
    <citation type="submission" date="2020-07" db="EMBL/GenBank/DDBJ databases">
        <title>Bradyrhizobium diversity isolated from nodules of indigenous legumes of Western Australia.</title>
        <authorList>
            <person name="Klepa M.S."/>
        </authorList>
    </citation>
    <scope>NUCLEOTIDE SEQUENCE [LARGE SCALE GENOMIC DNA]</scope>
    <source>
        <strain evidence="3 4">CNPSo 4010</strain>
    </source>
</reference>
<evidence type="ECO:0000256" key="1">
    <source>
        <dbReference type="ARBA" id="ARBA00023239"/>
    </source>
</evidence>
<dbReference type="RefSeq" id="WP_197963228.1">
    <property type="nucleotide sequence ID" value="NZ_JACCHP010000026.1"/>
</dbReference>
<dbReference type="InterPro" id="IPR050772">
    <property type="entry name" value="Hydratase-Decarb/MhpD_sf"/>
</dbReference>
<dbReference type="Proteomes" id="UP000807370">
    <property type="component" value="Unassembled WGS sequence"/>
</dbReference>
<dbReference type="InterPro" id="IPR011234">
    <property type="entry name" value="Fumarylacetoacetase-like_C"/>
</dbReference>
<evidence type="ECO:0000313" key="3">
    <source>
        <dbReference type="EMBL" id="MBH5402125.1"/>
    </source>
</evidence>
<dbReference type="SUPFAM" id="SSF56529">
    <property type="entry name" value="FAH"/>
    <property type="match status" value="1"/>
</dbReference>
<dbReference type="PANTHER" id="PTHR30143:SF0">
    <property type="entry name" value="2-KETO-4-PENTENOATE HYDRATASE"/>
    <property type="match status" value="1"/>
</dbReference>
<accession>A0ABS0PYH2</accession>
<comment type="caution">
    <text evidence="3">The sequence shown here is derived from an EMBL/GenBank/DDBJ whole genome shotgun (WGS) entry which is preliminary data.</text>
</comment>
<dbReference type="Gene3D" id="3.90.850.10">
    <property type="entry name" value="Fumarylacetoacetase-like, C-terminal domain"/>
    <property type="match status" value="1"/>
</dbReference>
<gene>
    <name evidence="3" type="ORF">HZZ13_30685</name>
</gene>